<accession>A0A9J6EPN9</accession>
<feature type="region of interest" description="Disordered" evidence="1">
    <location>
        <begin position="1"/>
        <end position="59"/>
    </location>
</feature>
<organism evidence="2 3">
    <name type="scientific">Rhipicephalus microplus</name>
    <name type="common">Cattle tick</name>
    <name type="synonym">Boophilus microplus</name>
    <dbReference type="NCBI Taxonomy" id="6941"/>
    <lineage>
        <taxon>Eukaryota</taxon>
        <taxon>Metazoa</taxon>
        <taxon>Ecdysozoa</taxon>
        <taxon>Arthropoda</taxon>
        <taxon>Chelicerata</taxon>
        <taxon>Arachnida</taxon>
        <taxon>Acari</taxon>
        <taxon>Parasitiformes</taxon>
        <taxon>Ixodida</taxon>
        <taxon>Ixodoidea</taxon>
        <taxon>Ixodidae</taxon>
        <taxon>Rhipicephalinae</taxon>
        <taxon>Rhipicephalus</taxon>
        <taxon>Boophilus</taxon>
    </lineage>
</organism>
<comment type="caution">
    <text evidence="2">The sequence shown here is derived from an EMBL/GenBank/DDBJ whole genome shotgun (WGS) entry which is preliminary data.</text>
</comment>
<dbReference type="Proteomes" id="UP000821866">
    <property type="component" value="Chromosome 10"/>
</dbReference>
<reference evidence="2" key="2">
    <citation type="submission" date="2021-09" db="EMBL/GenBank/DDBJ databases">
        <authorList>
            <person name="Jia N."/>
            <person name="Wang J."/>
            <person name="Shi W."/>
            <person name="Du L."/>
            <person name="Sun Y."/>
            <person name="Zhan W."/>
            <person name="Jiang J."/>
            <person name="Wang Q."/>
            <person name="Zhang B."/>
            <person name="Ji P."/>
            <person name="Sakyi L.B."/>
            <person name="Cui X."/>
            <person name="Yuan T."/>
            <person name="Jiang B."/>
            <person name="Yang W."/>
            <person name="Lam T.T.-Y."/>
            <person name="Chang Q."/>
            <person name="Ding S."/>
            <person name="Wang X."/>
            <person name="Zhu J."/>
            <person name="Ruan X."/>
            <person name="Zhao L."/>
            <person name="Wei J."/>
            <person name="Que T."/>
            <person name="Du C."/>
            <person name="Cheng J."/>
            <person name="Dai P."/>
            <person name="Han X."/>
            <person name="Huang E."/>
            <person name="Gao Y."/>
            <person name="Liu J."/>
            <person name="Shao H."/>
            <person name="Ye R."/>
            <person name="Li L."/>
            <person name="Wei W."/>
            <person name="Wang X."/>
            <person name="Wang C."/>
            <person name="Huo Q."/>
            <person name="Li W."/>
            <person name="Guo W."/>
            <person name="Chen H."/>
            <person name="Chen S."/>
            <person name="Zhou L."/>
            <person name="Zhou L."/>
            <person name="Ni X."/>
            <person name="Tian J."/>
            <person name="Zhou Y."/>
            <person name="Sheng Y."/>
            <person name="Liu T."/>
            <person name="Pan Y."/>
            <person name="Xia L."/>
            <person name="Li J."/>
            <person name="Zhao F."/>
            <person name="Cao W."/>
        </authorList>
    </citation>
    <scope>NUCLEOTIDE SEQUENCE</scope>
    <source>
        <strain evidence="2">Rmic-2018</strain>
        <tissue evidence="2">Larvae</tissue>
    </source>
</reference>
<protein>
    <submittedName>
        <fullName evidence="2">Uncharacterized protein</fullName>
    </submittedName>
</protein>
<sequence length="244" mass="26801">MHNMPKPIKAAAGQTSRPPTFGAEDFPSLANSPKQVSDWVGVSSQSPTTTTASPSNPEILKQLEAMKKLIETLKRENQALKAAHAATPPPPSEPVAMYTSDCSDDEQDTHSDVSGNNSVSKTVARASNDIEGRLSRLETKLQEQSKMILEQTKLAVQDIIPHYLNLSVRAAMQDLKQSGLPILPASVLQTIQNWLTPQLNQLNTSIKTTEQPRRKLVYRNLANSESESIIAQPLTNRTEFSIHL</sequence>
<feature type="region of interest" description="Disordered" evidence="1">
    <location>
        <begin position="79"/>
        <end position="124"/>
    </location>
</feature>
<feature type="compositionally biased region" description="Polar residues" evidence="1">
    <location>
        <begin position="112"/>
        <end position="121"/>
    </location>
</feature>
<evidence type="ECO:0000313" key="3">
    <source>
        <dbReference type="Proteomes" id="UP000821866"/>
    </source>
</evidence>
<evidence type="ECO:0000256" key="1">
    <source>
        <dbReference type="SAM" id="MobiDB-lite"/>
    </source>
</evidence>
<dbReference type="AlphaFoldDB" id="A0A9J6EPN9"/>
<feature type="compositionally biased region" description="Low complexity" evidence="1">
    <location>
        <begin position="43"/>
        <end position="57"/>
    </location>
</feature>
<name>A0A9J6EPN9_RHIMP</name>
<evidence type="ECO:0000313" key="2">
    <source>
        <dbReference type="EMBL" id="KAH8036459.1"/>
    </source>
</evidence>
<gene>
    <name evidence="2" type="ORF">HPB51_000614</name>
</gene>
<proteinExistence type="predicted"/>
<dbReference type="EMBL" id="JABSTU010000002">
    <property type="protein sequence ID" value="KAH8036459.1"/>
    <property type="molecule type" value="Genomic_DNA"/>
</dbReference>
<keyword evidence="3" id="KW-1185">Reference proteome</keyword>
<reference evidence="2" key="1">
    <citation type="journal article" date="2020" name="Cell">
        <title>Large-Scale Comparative Analyses of Tick Genomes Elucidate Their Genetic Diversity and Vector Capacities.</title>
        <authorList>
            <consortium name="Tick Genome and Microbiome Consortium (TIGMIC)"/>
            <person name="Jia N."/>
            <person name="Wang J."/>
            <person name="Shi W."/>
            <person name="Du L."/>
            <person name="Sun Y."/>
            <person name="Zhan W."/>
            <person name="Jiang J.F."/>
            <person name="Wang Q."/>
            <person name="Zhang B."/>
            <person name="Ji P."/>
            <person name="Bell-Sakyi L."/>
            <person name="Cui X.M."/>
            <person name="Yuan T.T."/>
            <person name="Jiang B.G."/>
            <person name="Yang W.F."/>
            <person name="Lam T.T."/>
            <person name="Chang Q.C."/>
            <person name="Ding S.J."/>
            <person name="Wang X.J."/>
            <person name="Zhu J.G."/>
            <person name="Ruan X.D."/>
            <person name="Zhao L."/>
            <person name="Wei J.T."/>
            <person name="Ye R.Z."/>
            <person name="Que T.C."/>
            <person name="Du C.H."/>
            <person name="Zhou Y.H."/>
            <person name="Cheng J.X."/>
            <person name="Dai P.F."/>
            <person name="Guo W.B."/>
            <person name="Han X.H."/>
            <person name="Huang E.J."/>
            <person name="Li L.F."/>
            <person name="Wei W."/>
            <person name="Gao Y.C."/>
            <person name="Liu J.Z."/>
            <person name="Shao H.Z."/>
            <person name="Wang X."/>
            <person name="Wang C.C."/>
            <person name="Yang T.C."/>
            <person name="Huo Q.B."/>
            <person name="Li W."/>
            <person name="Chen H.Y."/>
            <person name="Chen S.E."/>
            <person name="Zhou L.G."/>
            <person name="Ni X.B."/>
            <person name="Tian J.H."/>
            <person name="Sheng Y."/>
            <person name="Liu T."/>
            <person name="Pan Y.S."/>
            <person name="Xia L.Y."/>
            <person name="Li J."/>
            <person name="Zhao F."/>
            <person name="Cao W.C."/>
        </authorList>
    </citation>
    <scope>NUCLEOTIDE SEQUENCE</scope>
    <source>
        <strain evidence="2">Rmic-2018</strain>
    </source>
</reference>